<feature type="compositionally biased region" description="Low complexity" evidence="1">
    <location>
        <begin position="487"/>
        <end position="499"/>
    </location>
</feature>
<keyword evidence="3" id="KW-0732">Signal</keyword>
<dbReference type="Proteomes" id="UP000694844">
    <property type="component" value="Chromosome 1"/>
</dbReference>
<accession>A0A8B8E1J3</accession>
<keyword evidence="2" id="KW-1133">Transmembrane helix</keyword>
<evidence type="ECO:0000256" key="2">
    <source>
        <dbReference type="SAM" id="Phobius"/>
    </source>
</evidence>
<feature type="region of interest" description="Disordered" evidence="1">
    <location>
        <begin position="424"/>
        <end position="574"/>
    </location>
</feature>
<dbReference type="InterPro" id="IPR011641">
    <property type="entry name" value="Tyr-kin_ephrin_A/B_rcpt-like"/>
</dbReference>
<feature type="chain" id="PRO_5034479881" evidence="3">
    <location>
        <begin position="19"/>
        <end position="574"/>
    </location>
</feature>
<reference evidence="5" key="1">
    <citation type="submission" date="2024-06" db="UniProtKB">
        <authorList>
            <consortium name="RefSeq"/>
        </authorList>
    </citation>
    <scope>NUCLEOTIDE SEQUENCE [LARGE SCALE GENOMIC DNA]</scope>
</reference>
<dbReference type="PROSITE" id="PS51212">
    <property type="entry name" value="WSC"/>
    <property type="match status" value="1"/>
</dbReference>
<name>A0A8B8E1J3_CRAVI</name>
<dbReference type="InterPro" id="IPR002889">
    <property type="entry name" value="WSC_carb-bd"/>
</dbReference>
<dbReference type="Pfam" id="PF07699">
    <property type="entry name" value="Ephrin_rec_like"/>
    <property type="match status" value="1"/>
</dbReference>
<evidence type="ECO:0000313" key="6">
    <source>
        <dbReference type="RefSeq" id="XP_022333111.1"/>
    </source>
</evidence>
<dbReference type="RefSeq" id="XP_022333111.1">
    <property type="nucleotide sequence ID" value="XM_022477403.1"/>
</dbReference>
<dbReference type="AlphaFoldDB" id="A0A8B8E1J3"/>
<evidence type="ECO:0000256" key="1">
    <source>
        <dbReference type="SAM" id="MobiDB-lite"/>
    </source>
</evidence>
<gene>
    <name evidence="6" type="primary">LOC111130377</name>
</gene>
<dbReference type="SMART" id="SM00321">
    <property type="entry name" value="WSC"/>
    <property type="match status" value="1"/>
</dbReference>
<feature type="compositionally biased region" description="Polar residues" evidence="1">
    <location>
        <begin position="546"/>
        <end position="558"/>
    </location>
</feature>
<feature type="compositionally biased region" description="Basic and acidic residues" evidence="1">
    <location>
        <begin position="533"/>
        <end position="545"/>
    </location>
</feature>
<dbReference type="Pfam" id="PF12248">
    <property type="entry name" value="Methyltransf_FA"/>
    <property type="match status" value="1"/>
</dbReference>
<sequence>MILFSLLGLGSILLSVSAQGCSPGQYERYSGGCMACPRGTYSEDPPSFKCLPCPYASTTLTEGASNETDCEYDRIGCYDNISSANVTDLSETNPSKIRSCVDYCAMLGYTFAAIQNATSCFCALSNDGVSSSGCNNTDCGAVDMCGGPSSATVYRTGRRRASFTTIGESDADLTQFGLNVSGMGDFDFRALGCKDAHVALMYDRGNYTDRFFHVIFGVSNNVRIGIRTEKGALAPYNIDGTYMDCYNWKQFRISWDNGTISVFIEDGNKTRSFDTGIVFDVNYIVLSAYGTVQVCWQVFADIEHHEDCPPLPITTTVATETTETTTREICECPCALSNYTDEELQEKVEELKRILTVDVKTTSQYERKLVCADDPRPSAKGIGIVFGPVLISVVIGLIVLADFPNLVKAAIRLKRAIMRMNKYRKNKYKQDKDKKDDSSGQSQNNEDTKEGNNSQEKTPDSTNSSNENPEKNAKTKTAWPEQSKTVPLNNRPRPPYLRNSVPKRVENKFPKNRLNVKGENKPSNVSSSTPKNQKTEECNEIEAAKKNNTLKKPNINLQNRNTKNSNVSKNVNIK</sequence>
<keyword evidence="2" id="KW-0812">Transmembrane</keyword>
<proteinExistence type="predicted"/>
<evidence type="ECO:0000256" key="3">
    <source>
        <dbReference type="SAM" id="SignalP"/>
    </source>
</evidence>
<evidence type="ECO:0000313" key="5">
    <source>
        <dbReference type="Proteomes" id="UP000694844"/>
    </source>
</evidence>
<dbReference type="KEGG" id="cvn:111130377"/>
<reference evidence="6" key="2">
    <citation type="submission" date="2025-08" db="UniProtKB">
        <authorList>
            <consortium name="RefSeq"/>
        </authorList>
    </citation>
    <scope>IDENTIFICATION</scope>
    <source>
        <tissue evidence="6">Whole sample</tissue>
    </source>
</reference>
<dbReference type="GeneID" id="111130377"/>
<feature type="compositionally biased region" description="Polar residues" evidence="1">
    <location>
        <begin position="451"/>
        <end position="467"/>
    </location>
</feature>
<keyword evidence="2" id="KW-0472">Membrane</keyword>
<dbReference type="Gene3D" id="2.10.50.10">
    <property type="entry name" value="Tumor Necrosis Factor Receptor, subunit A, domain 2"/>
    <property type="match status" value="1"/>
</dbReference>
<dbReference type="OrthoDB" id="6193751at2759"/>
<evidence type="ECO:0000259" key="4">
    <source>
        <dbReference type="PROSITE" id="PS51212"/>
    </source>
</evidence>
<feature type="compositionally biased region" description="Basic and acidic residues" evidence="1">
    <location>
        <begin position="428"/>
        <end position="438"/>
    </location>
</feature>
<organism evidence="5 6">
    <name type="scientific">Crassostrea virginica</name>
    <name type="common">Eastern oyster</name>
    <dbReference type="NCBI Taxonomy" id="6565"/>
    <lineage>
        <taxon>Eukaryota</taxon>
        <taxon>Metazoa</taxon>
        <taxon>Spiralia</taxon>
        <taxon>Lophotrochozoa</taxon>
        <taxon>Mollusca</taxon>
        <taxon>Bivalvia</taxon>
        <taxon>Autobranchia</taxon>
        <taxon>Pteriomorphia</taxon>
        <taxon>Ostreida</taxon>
        <taxon>Ostreoidea</taxon>
        <taxon>Ostreidae</taxon>
        <taxon>Crassostrea</taxon>
    </lineage>
</organism>
<feature type="compositionally biased region" description="Low complexity" evidence="1">
    <location>
        <begin position="559"/>
        <end position="574"/>
    </location>
</feature>
<feature type="signal peptide" evidence="3">
    <location>
        <begin position="1"/>
        <end position="18"/>
    </location>
</feature>
<feature type="domain" description="WSC" evidence="4">
    <location>
        <begin position="71"/>
        <end position="157"/>
    </location>
</feature>
<feature type="compositionally biased region" description="Polar residues" evidence="1">
    <location>
        <begin position="521"/>
        <end position="532"/>
    </location>
</feature>
<dbReference type="InterPro" id="IPR022041">
    <property type="entry name" value="Methyltransf_FA"/>
</dbReference>
<protein>
    <submittedName>
        <fullName evidence="6">Uncharacterized protein LOC111130377</fullName>
    </submittedName>
</protein>
<dbReference type="SMART" id="SM01411">
    <property type="entry name" value="Ephrin_rec_like"/>
    <property type="match status" value="1"/>
</dbReference>
<feature type="transmembrane region" description="Helical" evidence="2">
    <location>
        <begin position="385"/>
        <end position="411"/>
    </location>
</feature>
<keyword evidence="5" id="KW-1185">Reference proteome</keyword>